<dbReference type="PROSITE" id="PS51462">
    <property type="entry name" value="NUDIX"/>
    <property type="match status" value="1"/>
</dbReference>
<feature type="domain" description="Nudix hydrolase" evidence="10">
    <location>
        <begin position="181"/>
        <end position="304"/>
    </location>
</feature>
<dbReference type="GO" id="GO:0006742">
    <property type="term" value="P:NADP+ catabolic process"/>
    <property type="evidence" value="ECO:0007669"/>
    <property type="project" value="TreeGrafter"/>
</dbReference>
<evidence type="ECO:0000256" key="3">
    <source>
        <dbReference type="ARBA" id="ARBA00009595"/>
    </source>
</evidence>
<dbReference type="InterPro" id="IPR000086">
    <property type="entry name" value="NUDIX_hydrolase_dom"/>
</dbReference>
<accession>A0A840SWJ8</accession>
<dbReference type="EC" id="3.6.1.22" evidence="4"/>
<evidence type="ECO:0000256" key="4">
    <source>
        <dbReference type="ARBA" id="ARBA00012381"/>
    </source>
</evidence>
<evidence type="ECO:0000256" key="1">
    <source>
        <dbReference type="ARBA" id="ARBA00001946"/>
    </source>
</evidence>
<reference evidence="11 12" key="1">
    <citation type="submission" date="2020-08" db="EMBL/GenBank/DDBJ databases">
        <title>Genomic Encyclopedia of Type Strains, Phase IV (KMG-IV): sequencing the most valuable type-strain genomes for metagenomic binning, comparative biology and taxonomic classification.</title>
        <authorList>
            <person name="Goeker M."/>
        </authorList>
    </citation>
    <scope>NUCLEOTIDE SEQUENCE [LARGE SCALE GENOMIC DNA]</scope>
    <source>
        <strain evidence="11 12">DSM 101730</strain>
    </source>
</reference>
<comment type="cofactor">
    <cofactor evidence="2">
        <name>Zn(2+)</name>
        <dbReference type="ChEBI" id="CHEBI:29105"/>
    </cofactor>
</comment>
<dbReference type="EMBL" id="JACHFM010000004">
    <property type="protein sequence ID" value="MBB5223623.1"/>
    <property type="molecule type" value="Genomic_DNA"/>
</dbReference>
<dbReference type="PANTHER" id="PTHR42904">
    <property type="entry name" value="NUDIX HYDROLASE, NUDC SUBFAMILY"/>
    <property type="match status" value="1"/>
</dbReference>
<dbReference type="Pfam" id="PF09296">
    <property type="entry name" value="NUDIX-like"/>
    <property type="match status" value="1"/>
</dbReference>
<comment type="catalytic activity">
    <reaction evidence="9">
        <text>a 5'-end NAD(+)-phospho-ribonucleoside in mRNA + H2O = a 5'-end phospho-adenosine-phospho-ribonucleoside in mRNA + beta-nicotinamide D-ribonucleotide + 2 H(+)</text>
        <dbReference type="Rhea" id="RHEA:60876"/>
        <dbReference type="Rhea" id="RHEA-COMP:15698"/>
        <dbReference type="Rhea" id="RHEA-COMP:15719"/>
        <dbReference type="ChEBI" id="CHEBI:14649"/>
        <dbReference type="ChEBI" id="CHEBI:15377"/>
        <dbReference type="ChEBI" id="CHEBI:15378"/>
        <dbReference type="ChEBI" id="CHEBI:144029"/>
        <dbReference type="ChEBI" id="CHEBI:144051"/>
    </reaction>
    <physiologicalReaction direction="left-to-right" evidence="9">
        <dbReference type="Rhea" id="RHEA:60877"/>
    </physiologicalReaction>
</comment>
<dbReference type="Pfam" id="PF09297">
    <property type="entry name" value="Zn_ribbon_NUD"/>
    <property type="match status" value="1"/>
</dbReference>
<keyword evidence="6 11" id="KW-0378">Hydrolase</keyword>
<keyword evidence="8" id="KW-0520">NAD</keyword>
<dbReference type="InterPro" id="IPR015797">
    <property type="entry name" value="NUDIX_hydrolase-like_dom_sf"/>
</dbReference>
<dbReference type="NCBIfam" id="NF001299">
    <property type="entry name" value="PRK00241.1"/>
    <property type="match status" value="1"/>
</dbReference>
<comment type="cofactor">
    <cofactor evidence="1">
        <name>Mg(2+)</name>
        <dbReference type="ChEBI" id="CHEBI:18420"/>
    </cofactor>
</comment>
<dbReference type="Proteomes" id="UP000549457">
    <property type="component" value="Unassembled WGS sequence"/>
</dbReference>
<protein>
    <recommendedName>
        <fullName evidence="4">NAD(+) diphosphatase</fullName>
        <ecNumber evidence="4">3.6.1.22</ecNumber>
    </recommendedName>
</protein>
<comment type="caution">
    <text evidence="11">The sequence shown here is derived from an EMBL/GenBank/DDBJ whole genome shotgun (WGS) entry which is preliminary data.</text>
</comment>
<dbReference type="SUPFAM" id="SSF55811">
    <property type="entry name" value="Nudix"/>
    <property type="match status" value="1"/>
</dbReference>
<organism evidence="11 12">
    <name type="scientific">Amaricoccus macauensis</name>
    <dbReference type="NCBI Taxonomy" id="57001"/>
    <lineage>
        <taxon>Bacteria</taxon>
        <taxon>Pseudomonadati</taxon>
        <taxon>Pseudomonadota</taxon>
        <taxon>Alphaproteobacteria</taxon>
        <taxon>Rhodobacterales</taxon>
        <taxon>Paracoccaceae</taxon>
        <taxon>Amaricoccus</taxon>
    </lineage>
</organism>
<dbReference type="InterPro" id="IPR049734">
    <property type="entry name" value="NudC-like_C"/>
</dbReference>
<keyword evidence="5" id="KW-0479">Metal-binding</keyword>
<evidence type="ECO:0000256" key="5">
    <source>
        <dbReference type="ARBA" id="ARBA00022723"/>
    </source>
</evidence>
<evidence type="ECO:0000256" key="7">
    <source>
        <dbReference type="ARBA" id="ARBA00022842"/>
    </source>
</evidence>
<dbReference type="GO" id="GO:0005829">
    <property type="term" value="C:cytosol"/>
    <property type="evidence" value="ECO:0007669"/>
    <property type="project" value="TreeGrafter"/>
</dbReference>
<dbReference type="CDD" id="cd03429">
    <property type="entry name" value="NUDIX_NADH_pyrophosphatase_Nudt13"/>
    <property type="match status" value="1"/>
</dbReference>
<dbReference type="GO" id="GO:0035529">
    <property type="term" value="F:NADH pyrophosphatase activity"/>
    <property type="evidence" value="ECO:0007669"/>
    <property type="project" value="TreeGrafter"/>
</dbReference>
<dbReference type="InterPro" id="IPR015376">
    <property type="entry name" value="Znr_NADH_PPase"/>
</dbReference>
<proteinExistence type="inferred from homology"/>
<keyword evidence="12" id="KW-1185">Reference proteome</keyword>
<dbReference type="Gene3D" id="3.90.79.20">
    <property type="match status" value="1"/>
</dbReference>
<evidence type="ECO:0000256" key="2">
    <source>
        <dbReference type="ARBA" id="ARBA00001947"/>
    </source>
</evidence>
<evidence type="ECO:0000256" key="9">
    <source>
        <dbReference type="ARBA" id="ARBA00023679"/>
    </source>
</evidence>
<dbReference type="Gene3D" id="3.90.79.10">
    <property type="entry name" value="Nucleoside Triphosphate Pyrophosphohydrolase"/>
    <property type="match status" value="1"/>
</dbReference>
<sequence length="320" mass="34040">MRDAEAVTFAGGRIDRASRLRGDQAAQTALAADPRARGLALWRGRPLLAAHEGALSLGWRSLDDPLFGEAREPRVFLGLDDGIPCFACEILDWDPDATPVEGFGAVPLVQHPDLDPSLGFGDLRANMATLDAAEAGTAAAAKGILGWHQSHGFCANCGTRSEAADAGWRRTCPACGAQHFPRTDPVVIMLILSGNSVLLGRSPGWPEGMYSLLAGFMEPGESIEAAVRREVAEETGVPVGPVDYLSSQPWPFPSSLMIGCRGIATGREITLDPAELDDARWVSREAIAASIAGHDPTMRPARAGSIARFLLDHWLSDALD</sequence>
<dbReference type="GO" id="GO:0019677">
    <property type="term" value="P:NAD+ catabolic process"/>
    <property type="evidence" value="ECO:0007669"/>
    <property type="project" value="TreeGrafter"/>
</dbReference>
<name>A0A840SWJ8_9RHOB</name>
<dbReference type="PANTHER" id="PTHR42904:SF6">
    <property type="entry name" value="NAD-CAPPED RNA HYDROLASE NUDT12"/>
    <property type="match status" value="1"/>
</dbReference>
<evidence type="ECO:0000256" key="6">
    <source>
        <dbReference type="ARBA" id="ARBA00022801"/>
    </source>
</evidence>
<dbReference type="PROSITE" id="PS00893">
    <property type="entry name" value="NUDIX_BOX"/>
    <property type="match status" value="1"/>
</dbReference>
<dbReference type="RefSeq" id="WP_184152894.1">
    <property type="nucleotide sequence ID" value="NZ_JACHFM010000004.1"/>
</dbReference>
<evidence type="ECO:0000313" key="11">
    <source>
        <dbReference type="EMBL" id="MBB5223623.1"/>
    </source>
</evidence>
<comment type="similarity">
    <text evidence="3">Belongs to the Nudix hydrolase family. NudC subfamily.</text>
</comment>
<dbReference type="InterPro" id="IPR050241">
    <property type="entry name" value="NAD-cap_RNA_hydrolase_NudC"/>
</dbReference>
<evidence type="ECO:0000259" key="10">
    <source>
        <dbReference type="PROSITE" id="PS51462"/>
    </source>
</evidence>
<evidence type="ECO:0000256" key="8">
    <source>
        <dbReference type="ARBA" id="ARBA00023027"/>
    </source>
</evidence>
<dbReference type="AlphaFoldDB" id="A0A840SWJ8"/>
<dbReference type="InterPro" id="IPR015375">
    <property type="entry name" value="NADH_PPase-like_N"/>
</dbReference>
<keyword evidence="7" id="KW-0460">Magnesium</keyword>
<dbReference type="Pfam" id="PF00293">
    <property type="entry name" value="NUDIX"/>
    <property type="match status" value="1"/>
</dbReference>
<gene>
    <name evidence="11" type="ORF">HNP73_003577</name>
</gene>
<evidence type="ECO:0000313" key="12">
    <source>
        <dbReference type="Proteomes" id="UP000549457"/>
    </source>
</evidence>
<dbReference type="GO" id="GO:0046872">
    <property type="term" value="F:metal ion binding"/>
    <property type="evidence" value="ECO:0007669"/>
    <property type="project" value="UniProtKB-KW"/>
</dbReference>
<dbReference type="InterPro" id="IPR020084">
    <property type="entry name" value="NUDIX_hydrolase_CS"/>
</dbReference>